<proteinExistence type="predicted"/>
<dbReference type="EMBL" id="WITJ01000012">
    <property type="protein sequence ID" value="MQW40070.1"/>
    <property type="molecule type" value="Genomic_DNA"/>
</dbReference>
<dbReference type="OrthoDB" id="2059845at2"/>
<evidence type="ECO:0000313" key="2">
    <source>
        <dbReference type="Proteomes" id="UP000439550"/>
    </source>
</evidence>
<organism evidence="1 2">
    <name type="scientific">Lactococcus hircilactis</name>
    <dbReference type="NCBI Taxonomy" id="1494462"/>
    <lineage>
        <taxon>Bacteria</taxon>
        <taxon>Bacillati</taxon>
        <taxon>Bacillota</taxon>
        <taxon>Bacilli</taxon>
        <taxon>Lactobacillales</taxon>
        <taxon>Streptococcaceae</taxon>
        <taxon>Lactococcus</taxon>
    </lineage>
</organism>
<protein>
    <submittedName>
        <fullName evidence="1">Group-specific protein</fullName>
    </submittedName>
</protein>
<dbReference type="RefSeq" id="WP_153496734.1">
    <property type="nucleotide sequence ID" value="NZ_CAXYUY010000029.1"/>
</dbReference>
<keyword evidence="2" id="KW-1185">Reference proteome</keyword>
<gene>
    <name evidence="1" type="ORF">GHI93_09040</name>
</gene>
<comment type="caution">
    <text evidence="1">The sequence shown here is derived from an EMBL/GenBank/DDBJ whole genome shotgun (WGS) entry which is preliminary data.</text>
</comment>
<reference evidence="1 2" key="1">
    <citation type="submission" date="2019-10" db="EMBL/GenBank/DDBJ databases">
        <authorList>
            <person name="Dong K."/>
        </authorList>
    </citation>
    <scope>NUCLEOTIDE SEQUENCE [LARGE SCALE GENOMIC DNA]</scope>
    <source>
        <strain evidence="1 2">DSM 28960</strain>
    </source>
</reference>
<sequence length="133" mass="14738">MKFYIASRLNNGAAVSTVSALLEKRGGRLSYDWTKIQCPKNLDALKIIGESEKKAVFDADCLILLTPAGKSSHVEFGIALGRKIPIFLYAQTAEELDCERISAFYLVSGVKTFVGSLFSFVDFIYEEMKAVEI</sequence>
<dbReference type="AlphaFoldDB" id="A0A7X1Z906"/>
<name>A0A7X1Z906_9LACT</name>
<accession>A0A7X1Z906</accession>
<evidence type="ECO:0000313" key="1">
    <source>
        <dbReference type="EMBL" id="MQW40070.1"/>
    </source>
</evidence>
<dbReference type="Proteomes" id="UP000439550">
    <property type="component" value="Unassembled WGS sequence"/>
</dbReference>